<dbReference type="CDD" id="cd00592">
    <property type="entry name" value="HTH_MerR-like"/>
    <property type="match status" value="1"/>
</dbReference>
<dbReference type="Pfam" id="PF13411">
    <property type="entry name" value="MerR_1"/>
    <property type="match status" value="1"/>
</dbReference>
<evidence type="ECO:0000313" key="3">
    <source>
        <dbReference type="EMBL" id="GIF82276.1"/>
    </source>
</evidence>
<dbReference type="GO" id="GO:0003700">
    <property type="term" value="F:DNA-binding transcription factor activity"/>
    <property type="evidence" value="ECO:0007669"/>
    <property type="project" value="InterPro"/>
</dbReference>
<reference evidence="3 4" key="1">
    <citation type="submission" date="2021-01" db="EMBL/GenBank/DDBJ databases">
        <title>Whole genome shotgun sequence of Catellatospora bangladeshensis NBRC 107357.</title>
        <authorList>
            <person name="Komaki H."/>
            <person name="Tamura T."/>
        </authorList>
    </citation>
    <scope>NUCLEOTIDE SEQUENCE [LARGE SCALE GENOMIC DNA]</scope>
    <source>
        <strain evidence="3 4">NBRC 107357</strain>
    </source>
</reference>
<dbReference type="Gene3D" id="1.10.1660.10">
    <property type="match status" value="1"/>
</dbReference>
<dbReference type="SUPFAM" id="SSF46955">
    <property type="entry name" value="Putative DNA-binding domain"/>
    <property type="match status" value="1"/>
</dbReference>
<dbReference type="AlphaFoldDB" id="A0A8J3JKD6"/>
<keyword evidence="1" id="KW-0238">DNA-binding</keyword>
<feature type="domain" description="HTH merR-type" evidence="2">
    <location>
        <begin position="10"/>
        <end position="78"/>
    </location>
</feature>
<dbReference type="PANTHER" id="PTHR30204:SF93">
    <property type="entry name" value="HTH MERR-TYPE DOMAIN-CONTAINING PROTEIN"/>
    <property type="match status" value="1"/>
</dbReference>
<dbReference type="Proteomes" id="UP000601223">
    <property type="component" value="Unassembled WGS sequence"/>
</dbReference>
<dbReference type="GO" id="GO:0003677">
    <property type="term" value="F:DNA binding"/>
    <property type="evidence" value="ECO:0007669"/>
    <property type="project" value="UniProtKB-KW"/>
</dbReference>
<evidence type="ECO:0000313" key="4">
    <source>
        <dbReference type="Proteomes" id="UP000601223"/>
    </source>
</evidence>
<gene>
    <name evidence="3" type="ORF">Cba03nite_36250</name>
</gene>
<evidence type="ECO:0000256" key="1">
    <source>
        <dbReference type="ARBA" id="ARBA00023125"/>
    </source>
</evidence>
<protein>
    <recommendedName>
        <fullName evidence="2">HTH merR-type domain-containing protein</fullName>
    </recommendedName>
</protein>
<sequence length="145" mass="16325">MHTVPPQHPQWTVAQFAEQSGIPATTLRYWDDEGLLVADRLVNGHRRYTYGHTARLQMIQMCQALGCTADEIRLILDTPDPAARARYAAEKLPEVLEKIEILRVAATVLRHVAECAHPDAASCGAWMREQLPDDARPAHRPPRRS</sequence>
<proteinExistence type="predicted"/>
<dbReference type="InterPro" id="IPR009061">
    <property type="entry name" value="DNA-bd_dom_put_sf"/>
</dbReference>
<organism evidence="3 4">
    <name type="scientific">Catellatospora bangladeshensis</name>
    <dbReference type="NCBI Taxonomy" id="310355"/>
    <lineage>
        <taxon>Bacteria</taxon>
        <taxon>Bacillati</taxon>
        <taxon>Actinomycetota</taxon>
        <taxon>Actinomycetes</taxon>
        <taxon>Micromonosporales</taxon>
        <taxon>Micromonosporaceae</taxon>
        <taxon>Catellatospora</taxon>
    </lineage>
</organism>
<dbReference type="EMBL" id="BONF01000019">
    <property type="protein sequence ID" value="GIF82276.1"/>
    <property type="molecule type" value="Genomic_DNA"/>
</dbReference>
<keyword evidence="4" id="KW-1185">Reference proteome</keyword>
<accession>A0A8J3JKD6</accession>
<comment type="caution">
    <text evidence="3">The sequence shown here is derived from an EMBL/GenBank/DDBJ whole genome shotgun (WGS) entry which is preliminary data.</text>
</comment>
<name>A0A8J3JKD6_9ACTN</name>
<dbReference type="PANTHER" id="PTHR30204">
    <property type="entry name" value="REDOX-CYCLING DRUG-SENSING TRANSCRIPTIONAL ACTIVATOR SOXR"/>
    <property type="match status" value="1"/>
</dbReference>
<evidence type="ECO:0000259" key="2">
    <source>
        <dbReference type="PROSITE" id="PS50937"/>
    </source>
</evidence>
<dbReference type="PROSITE" id="PS50937">
    <property type="entry name" value="HTH_MERR_2"/>
    <property type="match status" value="1"/>
</dbReference>
<dbReference type="InterPro" id="IPR047057">
    <property type="entry name" value="MerR_fam"/>
</dbReference>
<dbReference type="PRINTS" id="PR00040">
    <property type="entry name" value="HTHMERR"/>
</dbReference>
<dbReference type="RefSeq" id="WP_203747204.1">
    <property type="nucleotide sequence ID" value="NZ_BONF01000019.1"/>
</dbReference>
<dbReference type="SMART" id="SM00422">
    <property type="entry name" value="HTH_MERR"/>
    <property type="match status" value="1"/>
</dbReference>
<dbReference type="InterPro" id="IPR000551">
    <property type="entry name" value="MerR-type_HTH_dom"/>
</dbReference>